<dbReference type="EMBL" id="CP018799">
    <property type="protein sequence ID" value="ATX79853.1"/>
    <property type="molecule type" value="Genomic_DNA"/>
</dbReference>
<accession>A0A2K8KY75</accession>
<evidence type="ECO:0000313" key="3">
    <source>
        <dbReference type="Proteomes" id="UP000231701"/>
    </source>
</evidence>
<reference evidence="2 3" key="1">
    <citation type="submission" date="2016-12" db="EMBL/GenBank/DDBJ databases">
        <title>Isolation and genomic insights into novel planktonic Zetaproteobacteria from stratified waters of the Chesapeake Bay.</title>
        <authorList>
            <person name="McAllister S.M."/>
            <person name="Kato S."/>
            <person name="Chan C.S."/>
            <person name="Chiu B.K."/>
            <person name="Field E.K."/>
        </authorList>
    </citation>
    <scope>NUCLEOTIDE SEQUENCE [LARGE SCALE GENOMIC DNA]</scope>
    <source>
        <strain evidence="2 3">CP-5</strain>
    </source>
</reference>
<proteinExistence type="predicted"/>
<evidence type="ECO:0000313" key="2">
    <source>
        <dbReference type="EMBL" id="ATX79853.1"/>
    </source>
</evidence>
<gene>
    <name evidence="2" type="ORF">Ga0123461_1439</name>
</gene>
<keyword evidence="3" id="KW-1185">Reference proteome</keyword>
<evidence type="ECO:0000256" key="1">
    <source>
        <dbReference type="SAM" id="Phobius"/>
    </source>
</evidence>
<feature type="transmembrane region" description="Helical" evidence="1">
    <location>
        <begin position="59"/>
        <end position="77"/>
    </location>
</feature>
<dbReference type="RefSeq" id="WP_100277694.1">
    <property type="nucleotide sequence ID" value="NZ_CP018799.1"/>
</dbReference>
<organism evidence="2 3">
    <name type="scientific">Mariprofundus aestuarium</name>
    <dbReference type="NCBI Taxonomy" id="1921086"/>
    <lineage>
        <taxon>Bacteria</taxon>
        <taxon>Pseudomonadati</taxon>
        <taxon>Pseudomonadota</taxon>
        <taxon>Candidatius Mariprofundia</taxon>
        <taxon>Mariprofundales</taxon>
        <taxon>Mariprofundaceae</taxon>
        <taxon>Mariprofundus</taxon>
    </lineage>
</organism>
<protein>
    <submittedName>
        <fullName evidence="2">Uncharacterized protein</fullName>
    </submittedName>
</protein>
<dbReference type="KEGG" id="maes:Ga0123461_1439"/>
<feature type="transmembrane region" description="Helical" evidence="1">
    <location>
        <begin position="6"/>
        <end position="33"/>
    </location>
</feature>
<keyword evidence="1" id="KW-0812">Transmembrane</keyword>
<dbReference type="Proteomes" id="UP000231701">
    <property type="component" value="Chromosome"/>
</dbReference>
<keyword evidence="1" id="KW-0472">Membrane</keyword>
<dbReference type="AlphaFoldDB" id="A0A2K8KY75"/>
<dbReference type="OrthoDB" id="5295530at2"/>
<keyword evidence="1" id="KW-1133">Transmembrane helix</keyword>
<sequence length="114" mass="13118">MFRNLLVSIVFFIGPALLLFIARNMVLIGLLWLKNRHKRELEHKIIDVTPIHNHIHPNWFVIIVVIISLTCAVTVFIELQKTDDVDPQQYVPAYTDDSGKIIPGHWEPKAPKAD</sequence>
<name>A0A2K8KY75_MARES</name>